<protein>
    <recommendedName>
        <fullName evidence="2">TIR domain-containing protein</fullName>
    </recommendedName>
</protein>
<evidence type="ECO:0000259" key="2">
    <source>
        <dbReference type="Pfam" id="PF13676"/>
    </source>
</evidence>
<evidence type="ECO:0000313" key="3">
    <source>
        <dbReference type="EMBL" id="CAF0956136.1"/>
    </source>
</evidence>
<feature type="domain" description="TIR" evidence="2">
    <location>
        <begin position="232"/>
        <end position="313"/>
    </location>
</feature>
<feature type="region of interest" description="Disordered" evidence="1">
    <location>
        <begin position="331"/>
        <end position="363"/>
    </location>
</feature>
<evidence type="ECO:0000313" key="4">
    <source>
        <dbReference type="EMBL" id="CAF3886226.1"/>
    </source>
</evidence>
<accession>A0A814DQY7</accession>
<dbReference type="EMBL" id="CAJOAX010004034">
    <property type="protein sequence ID" value="CAF3886226.1"/>
    <property type="molecule type" value="Genomic_DNA"/>
</dbReference>
<gene>
    <name evidence="4" type="ORF">OTI717_LOCUS23025</name>
    <name evidence="3" type="ORF">RFH988_LOCUS11895</name>
</gene>
<comment type="caution">
    <text evidence="3">The sequence shown here is derived from an EMBL/GenBank/DDBJ whole genome shotgun (WGS) entry which is preliminary data.</text>
</comment>
<dbReference type="OrthoDB" id="9978456at2759"/>
<dbReference type="SUPFAM" id="SSF48371">
    <property type="entry name" value="ARM repeat"/>
    <property type="match status" value="1"/>
</dbReference>
<dbReference type="AlphaFoldDB" id="A0A814DQY7"/>
<dbReference type="Proteomes" id="UP000663882">
    <property type="component" value="Unassembled WGS sequence"/>
</dbReference>
<dbReference type="PANTHER" id="PTHR46270:SF2">
    <property type="entry name" value="TIR DOMAIN-CONTAINING PROTEIN"/>
    <property type="match status" value="1"/>
</dbReference>
<dbReference type="Pfam" id="PF13676">
    <property type="entry name" value="TIR_2"/>
    <property type="match status" value="1"/>
</dbReference>
<dbReference type="Gene3D" id="3.40.50.10140">
    <property type="entry name" value="Toll/interleukin-1 receptor homology (TIR) domain"/>
    <property type="match status" value="1"/>
</dbReference>
<dbReference type="EMBL" id="CAJNOO010000482">
    <property type="protein sequence ID" value="CAF0956136.1"/>
    <property type="molecule type" value="Genomic_DNA"/>
</dbReference>
<dbReference type="Proteomes" id="UP000663823">
    <property type="component" value="Unassembled WGS sequence"/>
</dbReference>
<feature type="compositionally biased region" description="Polar residues" evidence="1">
    <location>
        <begin position="333"/>
        <end position="349"/>
    </location>
</feature>
<evidence type="ECO:0000256" key="1">
    <source>
        <dbReference type="SAM" id="MobiDB-lite"/>
    </source>
</evidence>
<reference evidence="3" key="1">
    <citation type="submission" date="2021-02" db="EMBL/GenBank/DDBJ databases">
        <authorList>
            <person name="Nowell W R."/>
        </authorList>
    </citation>
    <scope>NUCLEOTIDE SEQUENCE</scope>
</reference>
<dbReference type="InterPro" id="IPR035897">
    <property type="entry name" value="Toll_tir_struct_dom_sf"/>
</dbReference>
<evidence type="ECO:0000313" key="5">
    <source>
        <dbReference type="Proteomes" id="UP000663882"/>
    </source>
</evidence>
<proteinExistence type="predicted"/>
<sequence>MSLNMNNAYYAYFPQENQLLTCFSYDLTSLQLHQMPISTQSSVHIPCEYILSKPIPNQQSNQGVCLEETMENLLSTMLPQCSELLRHLAPLAQKWSQPIMKAADQLLKMVLIILEQPIFDTNLHDELSDSTISLANTMVCFLRNMLNEPDIADRINQSEMVPTFNLLASSNNESLKLNVYNLIAYTAHANDIKEMANLGELLDTVFQSLKTLMNQKSNKTTEIEQLLDTLKVLSAMANAINDSECIILCMSDSYKRSTACQCEASYAYKLKRRMIPLIMRKGFKPDGWLQVLIGSRLYINFGKSPFDEACQNLMKEINALKRVPILPEKVVNDTDNSATKEQPSVTVKPNESEKPSPRETTVSSIIKTRKPTLNFIRKSILEWSELDTQDFLVANRLKLLLPLCEEMDGRALIELYNISINNKLPVFHLIKSELTNMHKASFSLSAYLGFLSAIDEVIINSSQELTSLLPTATETTTNGTLTKLGILIPFDVAPKFEKSYDFSITSSAHPFDILKLVESHGNSLLILDLLRRQFSHLN</sequence>
<name>A0A814DQY7_9BILA</name>
<dbReference type="InterPro" id="IPR000157">
    <property type="entry name" value="TIR_dom"/>
</dbReference>
<dbReference type="InterPro" id="IPR016024">
    <property type="entry name" value="ARM-type_fold"/>
</dbReference>
<organism evidence="3 5">
    <name type="scientific">Rotaria sordida</name>
    <dbReference type="NCBI Taxonomy" id="392033"/>
    <lineage>
        <taxon>Eukaryota</taxon>
        <taxon>Metazoa</taxon>
        <taxon>Spiralia</taxon>
        <taxon>Gnathifera</taxon>
        <taxon>Rotifera</taxon>
        <taxon>Eurotatoria</taxon>
        <taxon>Bdelloidea</taxon>
        <taxon>Philodinida</taxon>
        <taxon>Philodinidae</taxon>
        <taxon>Rotaria</taxon>
    </lineage>
</organism>
<dbReference type="PANTHER" id="PTHR46270">
    <property type="entry name" value="ARMADILLO-TYPE FOLD-RELATED"/>
    <property type="match status" value="1"/>
</dbReference>
<dbReference type="GO" id="GO:0007165">
    <property type="term" value="P:signal transduction"/>
    <property type="evidence" value="ECO:0007669"/>
    <property type="project" value="InterPro"/>
</dbReference>
<dbReference type="SUPFAM" id="SSF52200">
    <property type="entry name" value="Toll/Interleukin receptor TIR domain"/>
    <property type="match status" value="1"/>
</dbReference>